<evidence type="ECO:0000256" key="1">
    <source>
        <dbReference type="SAM" id="SignalP"/>
    </source>
</evidence>
<dbReference type="PROSITE" id="PS51257">
    <property type="entry name" value="PROKAR_LIPOPROTEIN"/>
    <property type="match status" value="1"/>
</dbReference>
<keyword evidence="1" id="KW-0732">Signal</keyword>
<accession>A0A6P7T195</accession>
<organism evidence="2 3">
    <name type="scientific">Octopus sinensis</name>
    <name type="common">East Asian common octopus</name>
    <dbReference type="NCBI Taxonomy" id="2607531"/>
    <lineage>
        <taxon>Eukaryota</taxon>
        <taxon>Metazoa</taxon>
        <taxon>Spiralia</taxon>
        <taxon>Lophotrochozoa</taxon>
        <taxon>Mollusca</taxon>
        <taxon>Cephalopoda</taxon>
        <taxon>Coleoidea</taxon>
        <taxon>Octopodiformes</taxon>
        <taxon>Octopoda</taxon>
        <taxon>Incirrata</taxon>
        <taxon>Octopodidae</taxon>
        <taxon>Octopus</taxon>
    </lineage>
</organism>
<dbReference type="Proteomes" id="UP000515154">
    <property type="component" value="Linkage group LG13"/>
</dbReference>
<gene>
    <name evidence="3" type="primary">LOC115218663</name>
</gene>
<feature type="signal peptide" evidence="1">
    <location>
        <begin position="1"/>
        <end position="23"/>
    </location>
</feature>
<sequence>MMKMVYTVCYLALIFSLGACTVADIEPQINEEEIADFGTILMDMIKKLDVDRMFDNYVADIEPLNFPETGDIQNVQALTCSWKGSSGICCAKPSRAPRLCLRVKLSSGEIAIMMRFYRFTLLSEKIHGAVTKTFYIRFGPLQYWLTVSVKSITDHFANVCFSLKYKVFRVIRNESLGCFSKKF</sequence>
<name>A0A6P7T195_9MOLL</name>
<protein>
    <submittedName>
        <fullName evidence="3">Uncharacterized protein LOC115218663</fullName>
    </submittedName>
</protein>
<reference evidence="3" key="1">
    <citation type="submission" date="2025-08" db="UniProtKB">
        <authorList>
            <consortium name="RefSeq"/>
        </authorList>
    </citation>
    <scope>IDENTIFICATION</scope>
</reference>
<evidence type="ECO:0000313" key="2">
    <source>
        <dbReference type="Proteomes" id="UP000515154"/>
    </source>
</evidence>
<dbReference type="RefSeq" id="XP_029644449.1">
    <property type="nucleotide sequence ID" value="XM_029788589.2"/>
</dbReference>
<feature type="chain" id="PRO_5028403079" evidence="1">
    <location>
        <begin position="24"/>
        <end position="183"/>
    </location>
</feature>
<proteinExistence type="predicted"/>
<evidence type="ECO:0000313" key="3">
    <source>
        <dbReference type="RefSeq" id="XP_029644449.1"/>
    </source>
</evidence>
<dbReference type="KEGG" id="osn:115218663"/>
<keyword evidence="2" id="KW-1185">Reference proteome</keyword>
<dbReference type="AlphaFoldDB" id="A0A6P7T195"/>